<dbReference type="CDD" id="cd02094">
    <property type="entry name" value="P-type_ATPase_Cu-like"/>
    <property type="match status" value="1"/>
</dbReference>
<reference evidence="17 18" key="1">
    <citation type="submission" date="2022-09" db="EMBL/GenBank/DDBJ databases">
        <authorList>
            <person name="Giprobiosintez L."/>
        </authorList>
    </citation>
    <scope>NUCLEOTIDE SEQUENCE [LARGE SCALE GENOMIC DNA]</scope>
    <source>
        <strain evidence="18">VKPM-B-12549 (GBS-15)</strain>
    </source>
</reference>
<dbReference type="PANTHER" id="PTHR43520:SF5">
    <property type="entry name" value="CATION-TRANSPORTING P-TYPE ATPASE-RELATED"/>
    <property type="match status" value="1"/>
</dbReference>
<dbReference type="CDD" id="cd00371">
    <property type="entry name" value="HMA"/>
    <property type="match status" value="1"/>
</dbReference>
<evidence type="ECO:0000313" key="18">
    <source>
        <dbReference type="Proteomes" id="UP001359308"/>
    </source>
</evidence>
<dbReference type="Pfam" id="PF00403">
    <property type="entry name" value="HMA"/>
    <property type="match status" value="1"/>
</dbReference>
<feature type="transmembrane region" description="Helical" evidence="15">
    <location>
        <begin position="808"/>
        <end position="826"/>
    </location>
</feature>
<evidence type="ECO:0000259" key="16">
    <source>
        <dbReference type="PROSITE" id="PS50846"/>
    </source>
</evidence>
<dbReference type="InterPro" id="IPR036412">
    <property type="entry name" value="HAD-like_sf"/>
</dbReference>
<evidence type="ECO:0000256" key="6">
    <source>
        <dbReference type="ARBA" id="ARBA00022692"/>
    </source>
</evidence>
<dbReference type="InterPro" id="IPR006121">
    <property type="entry name" value="HMA_dom"/>
</dbReference>
<dbReference type="InterPro" id="IPR017969">
    <property type="entry name" value="Heavy-metal-associated_CS"/>
</dbReference>
<comment type="similarity">
    <text evidence="2 15">Belongs to the cation transport ATPase (P-type) (TC 3.A.3) family. Type IB subfamily.</text>
</comment>
<feature type="transmembrane region" description="Helical" evidence="15">
    <location>
        <begin position="292"/>
        <end position="310"/>
    </location>
</feature>
<dbReference type="PRINTS" id="PR00941">
    <property type="entry name" value="CDATPASE"/>
</dbReference>
<evidence type="ECO:0000256" key="10">
    <source>
        <dbReference type="ARBA" id="ARBA00022842"/>
    </source>
</evidence>
<dbReference type="PROSITE" id="PS50846">
    <property type="entry name" value="HMA_2"/>
    <property type="match status" value="1"/>
</dbReference>
<organism evidence="17 18">
    <name type="scientific">Methylococcus capsulatus</name>
    <dbReference type="NCBI Taxonomy" id="414"/>
    <lineage>
        <taxon>Bacteria</taxon>
        <taxon>Pseudomonadati</taxon>
        <taxon>Pseudomonadota</taxon>
        <taxon>Gammaproteobacteria</taxon>
        <taxon>Methylococcales</taxon>
        <taxon>Methylococcaceae</taxon>
        <taxon>Methylococcus</taxon>
    </lineage>
</organism>
<evidence type="ECO:0000256" key="8">
    <source>
        <dbReference type="ARBA" id="ARBA00022741"/>
    </source>
</evidence>
<evidence type="ECO:0000256" key="3">
    <source>
        <dbReference type="ARBA" id="ARBA00022448"/>
    </source>
</evidence>
<dbReference type="InterPro" id="IPR036163">
    <property type="entry name" value="HMA_dom_sf"/>
</dbReference>
<keyword evidence="10" id="KW-0460">Magnesium</keyword>
<keyword evidence="7 15" id="KW-0479">Metal-binding</keyword>
<dbReference type="SFLD" id="SFLDG00002">
    <property type="entry name" value="C1.7:_P-type_atpase_like"/>
    <property type="match status" value="1"/>
</dbReference>
<dbReference type="PROSITE" id="PS00154">
    <property type="entry name" value="ATPASE_E1_E2"/>
    <property type="match status" value="1"/>
</dbReference>
<keyword evidence="14 15" id="KW-0472">Membrane</keyword>
<keyword evidence="3" id="KW-0813">Transport</keyword>
<dbReference type="SUPFAM" id="SSF81665">
    <property type="entry name" value="Calcium ATPase, transmembrane domain M"/>
    <property type="match status" value="1"/>
</dbReference>
<keyword evidence="11" id="KW-1278">Translocase</keyword>
<evidence type="ECO:0000256" key="15">
    <source>
        <dbReference type="RuleBase" id="RU362081"/>
    </source>
</evidence>
<keyword evidence="6 15" id="KW-0812">Transmembrane</keyword>
<dbReference type="PANTHER" id="PTHR43520">
    <property type="entry name" value="ATP7, ISOFORM B"/>
    <property type="match status" value="1"/>
</dbReference>
<evidence type="ECO:0000256" key="5">
    <source>
        <dbReference type="ARBA" id="ARBA00022553"/>
    </source>
</evidence>
<protein>
    <submittedName>
        <fullName evidence="17">Heavy metal translocating P-type ATPase</fullName>
    </submittedName>
</protein>
<dbReference type="InterPro" id="IPR023298">
    <property type="entry name" value="ATPase_P-typ_TM_dom_sf"/>
</dbReference>
<dbReference type="Proteomes" id="UP001359308">
    <property type="component" value="Chromosome"/>
</dbReference>
<dbReference type="InterPro" id="IPR023214">
    <property type="entry name" value="HAD_sf"/>
</dbReference>
<sequence>MSDTAGPEIAMLRGAAAPFAHAWPNLEVVHALRRRIRIQAPALRKDPERCYLLQILLLKHAGIRSVRVVADLGSVAIRFNPEQLPRANLLQVADHLIASLGRRKQTLETPASTVGDGPVREWQFGIEGMTCVSCALLIEMMLKRQPGIRDVSVNFATETATVRAALSRDAVMAAIARIGYRAQAADSIVQRKLMAAREAERLRKARRQALVSALLSTPVLVLGMVMPHGRVWAWLSALLTTPVVLGSGRSFFSKAWKLAGQGTANMDSLVALGVGAAYGSSIVALLTRRGELYFEAAAAIVSFVLYGRYLEETSRGRAHEAIRRLLDLQPATATLLRDGKEFEVPVESLKVGDTVRVRPGELLPSDGEILAGTSGIDESMVTGESVPVIKRPGDRVIGGCVNGTGALQVRVTAVGEDTVLAGIIHMVGQAQSSKLPIQKTVDRVSAVFVPTVLVISAGTFLGWVWLGAPAARAFANAIAVLLIACPCALGLATPAAIMVGTGQAARKGIYIRNGESLEMASKLTAIVFDKTGTITEGKPEVTDLIRFARLGEPRLLSLAAAAEIDSEHFLARAIVRKAQAAGAEPLVSHAFDSVPGRGIRARVDRRDVLIGNAEWLEEAGVDLAPALEPAANLAGQGKTPVFMALDGKLAAVFGIADRPREHARAAIERLQNLNVRTLMVTGDVEAAAQHVAQQVGIAEVTARARPEQKLEIIRALQEQGERVGMIGDGVNDAPALAAADVSFAIGSGTDVAMQTADMIISQGDISRVADGMALSQFTLRVVHQNLAWAFGYNTIAIPLAVMGRLSPMIAAGAMAFSSVSVVLNSLRLQRR</sequence>
<evidence type="ECO:0000313" key="17">
    <source>
        <dbReference type="EMBL" id="WWF00616.1"/>
    </source>
</evidence>
<evidence type="ECO:0000256" key="4">
    <source>
        <dbReference type="ARBA" id="ARBA00022475"/>
    </source>
</evidence>
<dbReference type="Pfam" id="PF00702">
    <property type="entry name" value="Hydrolase"/>
    <property type="match status" value="1"/>
</dbReference>
<keyword evidence="13" id="KW-0406">Ion transport</keyword>
<evidence type="ECO:0000256" key="11">
    <source>
        <dbReference type="ARBA" id="ARBA00022967"/>
    </source>
</evidence>
<dbReference type="EMBL" id="CP104311">
    <property type="protein sequence ID" value="WWF00616.1"/>
    <property type="molecule type" value="Genomic_DNA"/>
</dbReference>
<name>A0ABZ2F2R6_METCP</name>
<dbReference type="SUPFAM" id="SSF81653">
    <property type="entry name" value="Calcium ATPase, transduction domain A"/>
    <property type="match status" value="1"/>
</dbReference>
<dbReference type="SUPFAM" id="SSF56784">
    <property type="entry name" value="HAD-like"/>
    <property type="match status" value="1"/>
</dbReference>
<dbReference type="NCBIfam" id="TIGR01511">
    <property type="entry name" value="ATPase-IB1_Cu"/>
    <property type="match status" value="1"/>
</dbReference>
<feature type="transmembrane region" description="Helical" evidence="15">
    <location>
        <begin position="232"/>
        <end position="252"/>
    </location>
</feature>
<dbReference type="InterPro" id="IPR027256">
    <property type="entry name" value="P-typ_ATPase_IB"/>
</dbReference>
<dbReference type="PRINTS" id="PR00119">
    <property type="entry name" value="CATATPASE"/>
</dbReference>
<dbReference type="InterPro" id="IPR059000">
    <property type="entry name" value="ATPase_P-type_domA"/>
</dbReference>
<evidence type="ECO:0000256" key="2">
    <source>
        <dbReference type="ARBA" id="ARBA00006024"/>
    </source>
</evidence>
<dbReference type="Gene3D" id="3.40.50.1000">
    <property type="entry name" value="HAD superfamily/HAD-like"/>
    <property type="match status" value="1"/>
</dbReference>
<gene>
    <name evidence="17" type="ORF">N4J17_08955</name>
</gene>
<keyword evidence="18" id="KW-1185">Reference proteome</keyword>
<evidence type="ECO:0000256" key="1">
    <source>
        <dbReference type="ARBA" id="ARBA00004651"/>
    </source>
</evidence>
<keyword evidence="5" id="KW-0597">Phosphoprotein</keyword>
<evidence type="ECO:0000256" key="9">
    <source>
        <dbReference type="ARBA" id="ARBA00022840"/>
    </source>
</evidence>
<dbReference type="SUPFAM" id="SSF55008">
    <property type="entry name" value="HMA, heavy metal-associated domain"/>
    <property type="match status" value="1"/>
</dbReference>
<feature type="transmembrane region" description="Helical" evidence="15">
    <location>
        <begin position="478"/>
        <end position="499"/>
    </location>
</feature>
<dbReference type="Gene3D" id="2.70.150.10">
    <property type="entry name" value="Calcium-transporting ATPase, cytoplasmic transduction domain A"/>
    <property type="match status" value="1"/>
</dbReference>
<feature type="domain" description="HMA" evidence="16">
    <location>
        <begin position="120"/>
        <end position="183"/>
    </location>
</feature>
<keyword evidence="9 15" id="KW-0067">ATP-binding</keyword>
<dbReference type="Gene3D" id="3.40.1110.10">
    <property type="entry name" value="Calcium-transporting ATPase, cytoplasmic domain N"/>
    <property type="match status" value="1"/>
</dbReference>
<proteinExistence type="inferred from homology"/>
<dbReference type="NCBIfam" id="TIGR01494">
    <property type="entry name" value="ATPase_P-type"/>
    <property type="match status" value="1"/>
</dbReference>
<keyword evidence="4 15" id="KW-1003">Cell membrane</keyword>
<keyword evidence="8 15" id="KW-0547">Nucleotide-binding</keyword>
<accession>A0ABZ2F2R6</accession>
<feature type="transmembrane region" description="Helical" evidence="15">
    <location>
        <begin position="209"/>
        <end position="226"/>
    </location>
</feature>
<feature type="transmembrane region" description="Helical" evidence="15">
    <location>
        <begin position="264"/>
        <end position="286"/>
    </location>
</feature>
<dbReference type="Pfam" id="PF00122">
    <property type="entry name" value="E1-E2_ATPase"/>
    <property type="match status" value="1"/>
</dbReference>
<keyword evidence="12 15" id="KW-1133">Transmembrane helix</keyword>
<evidence type="ECO:0000256" key="13">
    <source>
        <dbReference type="ARBA" id="ARBA00023065"/>
    </source>
</evidence>
<dbReference type="InterPro" id="IPR018303">
    <property type="entry name" value="ATPase_P-typ_P_site"/>
</dbReference>
<dbReference type="NCBIfam" id="TIGR01525">
    <property type="entry name" value="ATPase-IB_hvy"/>
    <property type="match status" value="1"/>
</dbReference>
<dbReference type="InterPro" id="IPR023299">
    <property type="entry name" value="ATPase_P-typ_cyto_dom_N"/>
</dbReference>
<dbReference type="Gene3D" id="3.30.70.100">
    <property type="match status" value="1"/>
</dbReference>
<evidence type="ECO:0000256" key="14">
    <source>
        <dbReference type="ARBA" id="ARBA00023136"/>
    </source>
</evidence>
<dbReference type="SFLD" id="SFLDS00003">
    <property type="entry name" value="Haloacid_Dehalogenase"/>
    <property type="match status" value="1"/>
</dbReference>
<evidence type="ECO:0000256" key="12">
    <source>
        <dbReference type="ARBA" id="ARBA00022989"/>
    </source>
</evidence>
<dbReference type="PROSITE" id="PS01047">
    <property type="entry name" value="HMA_1"/>
    <property type="match status" value="1"/>
</dbReference>
<feature type="transmembrane region" description="Helical" evidence="15">
    <location>
        <begin position="444"/>
        <end position="466"/>
    </location>
</feature>
<comment type="subcellular location">
    <subcellularLocation>
        <location evidence="1">Cell membrane</location>
        <topology evidence="1">Multi-pass membrane protein</topology>
    </subcellularLocation>
</comment>
<dbReference type="InterPro" id="IPR008250">
    <property type="entry name" value="ATPase_P-typ_transduc_dom_A_sf"/>
</dbReference>
<dbReference type="SFLD" id="SFLDF00027">
    <property type="entry name" value="p-type_atpase"/>
    <property type="match status" value="1"/>
</dbReference>
<dbReference type="RefSeq" id="WP_232470231.1">
    <property type="nucleotide sequence ID" value="NZ_CP104311.1"/>
</dbReference>
<evidence type="ECO:0000256" key="7">
    <source>
        <dbReference type="ARBA" id="ARBA00022723"/>
    </source>
</evidence>
<dbReference type="InterPro" id="IPR001757">
    <property type="entry name" value="P_typ_ATPase"/>
</dbReference>
<dbReference type="InterPro" id="IPR044492">
    <property type="entry name" value="P_typ_ATPase_HD_dom"/>
</dbReference>
<feature type="transmembrane region" description="Helical" evidence="15">
    <location>
        <begin position="785"/>
        <end position="802"/>
    </location>
</feature>